<feature type="transmembrane region" description="Helical" evidence="1">
    <location>
        <begin position="44"/>
        <end position="65"/>
    </location>
</feature>
<keyword evidence="1" id="KW-0812">Transmembrane</keyword>
<evidence type="ECO:0000256" key="1">
    <source>
        <dbReference type="SAM" id="Phobius"/>
    </source>
</evidence>
<dbReference type="PANTHER" id="PTHR12242">
    <property type="entry name" value="OS02G0130600 PROTEIN-RELATED"/>
    <property type="match status" value="1"/>
</dbReference>
<keyword evidence="1" id="KW-1133">Transmembrane helix</keyword>
<protein>
    <submittedName>
        <fullName evidence="2">Uncharacterized protein</fullName>
    </submittedName>
</protein>
<feature type="transmembrane region" description="Helical" evidence="1">
    <location>
        <begin position="145"/>
        <end position="170"/>
    </location>
</feature>
<dbReference type="GO" id="GO:0016020">
    <property type="term" value="C:membrane"/>
    <property type="evidence" value="ECO:0000318"/>
    <property type="project" value="GO_Central"/>
</dbReference>
<dbReference type="PANTHER" id="PTHR12242:SF22">
    <property type="entry name" value="OS02G0130600 PROTEIN"/>
    <property type="match status" value="1"/>
</dbReference>
<dbReference type="Proteomes" id="UP000007305">
    <property type="component" value="Chromosome 5"/>
</dbReference>
<feature type="transmembrane region" description="Helical" evidence="1">
    <location>
        <begin position="235"/>
        <end position="254"/>
    </location>
</feature>
<dbReference type="AlphaFoldDB" id="A0A804PED2"/>
<accession>A0A804PED2</accession>
<gene>
    <name evidence="2" type="primary">LOC103626567</name>
</gene>
<reference evidence="2" key="3">
    <citation type="submission" date="2021-05" db="UniProtKB">
        <authorList>
            <consortium name="EnsemblPlants"/>
        </authorList>
    </citation>
    <scope>IDENTIFICATION</scope>
    <source>
        <strain evidence="2">cv. B73</strain>
    </source>
</reference>
<evidence type="ECO:0007829" key="4">
    <source>
        <dbReference type="PeptideAtlas" id="A0A804PED2"/>
    </source>
</evidence>
<reference evidence="3" key="1">
    <citation type="journal article" date="2009" name="Science">
        <title>The B73 maize genome: complexity, diversity, and dynamics.</title>
        <authorList>
            <person name="Schnable P.S."/>
            <person name="Ware D."/>
            <person name="Fulton R.S."/>
            <person name="Stein J.C."/>
            <person name="Wei F."/>
            <person name="Pasternak S."/>
            <person name="Liang C."/>
            <person name="Zhang J."/>
            <person name="Fulton L."/>
            <person name="Graves T.A."/>
            <person name="Minx P."/>
            <person name="Reily A.D."/>
            <person name="Courtney L."/>
            <person name="Kruchowski S.S."/>
            <person name="Tomlinson C."/>
            <person name="Strong C."/>
            <person name="Delehaunty K."/>
            <person name="Fronick C."/>
            <person name="Courtney B."/>
            <person name="Rock S.M."/>
            <person name="Belter E."/>
            <person name="Du F."/>
            <person name="Kim K."/>
            <person name="Abbott R.M."/>
            <person name="Cotton M."/>
            <person name="Levy A."/>
            <person name="Marchetto P."/>
            <person name="Ochoa K."/>
            <person name="Jackson S.M."/>
            <person name="Gillam B."/>
            <person name="Chen W."/>
            <person name="Yan L."/>
            <person name="Higginbotham J."/>
            <person name="Cardenas M."/>
            <person name="Waligorski J."/>
            <person name="Applebaum E."/>
            <person name="Phelps L."/>
            <person name="Falcone J."/>
            <person name="Kanchi K."/>
            <person name="Thane T."/>
            <person name="Scimone A."/>
            <person name="Thane N."/>
            <person name="Henke J."/>
            <person name="Wang T."/>
            <person name="Ruppert J."/>
            <person name="Shah N."/>
            <person name="Rotter K."/>
            <person name="Hodges J."/>
            <person name="Ingenthron E."/>
            <person name="Cordes M."/>
            <person name="Kohlberg S."/>
            <person name="Sgro J."/>
            <person name="Delgado B."/>
            <person name="Mead K."/>
            <person name="Chinwalla A."/>
            <person name="Leonard S."/>
            <person name="Crouse K."/>
            <person name="Collura K."/>
            <person name="Kudrna D."/>
            <person name="Currie J."/>
            <person name="He R."/>
            <person name="Angelova A."/>
            <person name="Rajasekar S."/>
            <person name="Mueller T."/>
            <person name="Lomeli R."/>
            <person name="Scara G."/>
            <person name="Ko A."/>
            <person name="Delaney K."/>
            <person name="Wissotski M."/>
            <person name="Lopez G."/>
            <person name="Campos D."/>
            <person name="Braidotti M."/>
            <person name="Ashley E."/>
            <person name="Golser W."/>
            <person name="Kim H."/>
            <person name="Lee S."/>
            <person name="Lin J."/>
            <person name="Dujmic Z."/>
            <person name="Kim W."/>
            <person name="Talag J."/>
            <person name="Zuccolo A."/>
            <person name="Fan C."/>
            <person name="Sebastian A."/>
            <person name="Kramer M."/>
            <person name="Spiegel L."/>
            <person name="Nascimento L."/>
            <person name="Zutavern T."/>
            <person name="Miller B."/>
            <person name="Ambroise C."/>
            <person name="Muller S."/>
            <person name="Spooner W."/>
            <person name="Narechania A."/>
            <person name="Ren L."/>
            <person name="Wei S."/>
            <person name="Kumari S."/>
            <person name="Faga B."/>
            <person name="Levy M.J."/>
            <person name="McMahan L."/>
            <person name="Van Buren P."/>
            <person name="Vaughn M.W."/>
            <person name="Ying K."/>
            <person name="Yeh C.-T."/>
            <person name="Emrich S.J."/>
            <person name="Jia Y."/>
            <person name="Kalyanaraman A."/>
            <person name="Hsia A.-P."/>
            <person name="Barbazuk W.B."/>
            <person name="Baucom R.S."/>
            <person name="Brutnell T.P."/>
            <person name="Carpita N.C."/>
            <person name="Chaparro C."/>
            <person name="Chia J.-M."/>
            <person name="Deragon J.-M."/>
            <person name="Estill J.C."/>
            <person name="Fu Y."/>
            <person name="Jeddeloh J.A."/>
            <person name="Han Y."/>
            <person name="Lee H."/>
            <person name="Li P."/>
            <person name="Lisch D.R."/>
            <person name="Liu S."/>
            <person name="Liu Z."/>
            <person name="Nagel D.H."/>
            <person name="McCann M.C."/>
            <person name="SanMiguel P."/>
            <person name="Myers A.M."/>
            <person name="Nettleton D."/>
            <person name="Nguyen J."/>
            <person name="Penning B.W."/>
            <person name="Ponnala L."/>
            <person name="Schneider K.L."/>
            <person name="Schwartz D.C."/>
            <person name="Sharma A."/>
            <person name="Soderlund C."/>
            <person name="Springer N.M."/>
            <person name="Sun Q."/>
            <person name="Wang H."/>
            <person name="Waterman M."/>
            <person name="Westerman R."/>
            <person name="Wolfgruber T.K."/>
            <person name="Yang L."/>
            <person name="Yu Y."/>
            <person name="Zhang L."/>
            <person name="Zhou S."/>
            <person name="Zhu Q."/>
            <person name="Bennetzen J.L."/>
            <person name="Dawe R.K."/>
            <person name="Jiang J."/>
            <person name="Jiang N."/>
            <person name="Presting G.G."/>
            <person name="Wessler S.R."/>
            <person name="Aluru S."/>
            <person name="Martienssen R.A."/>
            <person name="Clifton S.W."/>
            <person name="McCombie W.R."/>
            <person name="Wing R.A."/>
            <person name="Wilson R.K."/>
        </authorList>
    </citation>
    <scope>NUCLEOTIDE SEQUENCE [LARGE SCALE GENOMIC DNA]</scope>
    <source>
        <strain evidence="3">cv. B73</strain>
    </source>
</reference>
<keyword evidence="1" id="KW-0472">Membrane</keyword>
<feature type="transmembrane region" description="Helical" evidence="1">
    <location>
        <begin position="117"/>
        <end position="139"/>
    </location>
</feature>
<organism evidence="2 3">
    <name type="scientific">Zea mays</name>
    <name type="common">Maize</name>
    <dbReference type="NCBI Taxonomy" id="4577"/>
    <lineage>
        <taxon>Eukaryota</taxon>
        <taxon>Viridiplantae</taxon>
        <taxon>Streptophyta</taxon>
        <taxon>Embryophyta</taxon>
        <taxon>Tracheophyta</taxon>
        <taxon>Spermatophyta</taxon>
        <taxon>Magnoliopsida</taxon>
        <taxon>Liliopsida</taxon>
        <taxon>Poales</taxon>
        <taxon>Poaceae</taxon>
        <taxon>PACMAD clade</taxon>
        <taxon>Panicoideae</taxon>
        <taxon>Andropogonodae</taxon>
        <taxon>Andropogoneae</taxon>
        <taxon>Tripsacinae</taxon>
        <taxon>Zea</taxon>
    </lineage>
</organism>
<feature type="transmembrane region" description="Helical" evidence="1">
    <location>
        <begin position="290"/>
        <end position="310"/>
    </location>
</feature>
<keyword evidence="3" id="KW-1185">Reference proteome</keyword>
<dbReference type="OrthoDB" id="419711at2759"/>
<sequence length="415" mass="44754">MRFITGGGGGGVGGGVGGGGSSAARSYEPMATADTTSLHYWLHWRVGLCGLWVLACMAVAGYLIWRHEGPSADRRPGGAGAGLSSPGAAADGGKERCHGVLYDDEAWRPCLRDIHPAWLLAYRLISFFVLLSLLVVIVISDGGSIFYYYTQWTFILVTIYFGLGTALSIYGCSRFAEENVAAAAAAAAADMEDGAGYVVARGLGPAAAKPALDERDGAGEVAGFWGYLLQIIYQANAGAVMLTDCVFWFIIFPFLTEKDYSLNFLLIGMHSVNAVFLLGEAALNSLRFPWFRVAYFFLWTALYVVFQWIVHAATPMWWPYPFLDLTSNLAPLWYVRTQMPLKLNYHSQILFKQVKQAIKSDCLVLPFPTDGSARQVPRGGGAAAAVLRGVLAADQGEAPPAGQVLPGLVRTLARG</sequence>
<dbReference type="InParanoid" id="A0A804PED2"/>
<evidence type="ECO:0000313" key="3">
    <source>
        <dbReference type="Proteomes" id="UP000007305"/>
    </source>
</evidence>
<evidence type="ECO:0000313" key="2">
    <source>
        <dbReference type="EnsemblPlants" id="Zm00001eb231180_P001"/>
    </source>
</evidence>
<dbReference type="EnsemblPlants" id="Zm00001eb231180_T001">
    <property type="protein sequence ID" value="Zm00001eb231180_P001"/>
    <property type="gene ID" value="Zm00001eb231180"/>
</dbReference>
<dbReference type="Gramene" id="Zm00001eb231180_T001">
    <property type="protein sequence ID" value="Zm00001eb231180_P001"/>
    <property type="gene ID" value="Zm00001eb231180"/>
</dbReference>
<proteinExistence type="evidence at protein level"/>
<reference evidence="2" key="2">
    <citation type="submission" date="2019-07" db="EMBL/GenBank/DDBJ databases">
        <authorList>
            <person name="Seetharam A."/>
            <person name="Woodhouse M."/>
            <person name="Cannon E."/>
        </authorList>
    </citation>
    <scope>NUCLEOTIDE SEQUENCE [LARGE SCALE GENOMIC DNA]</scope>
    <source>
        <strain evidence="2">cv. B73</strain>
    </source>
</reference>
<name>A0A804PED2_MAIZE</name>
<keyword evidence="4" id="KW-1267">Proteomics identification</keyword>
<feature type="transmembrane region" description="Helical" evidence="1">
    <location>
        <begin position="260"/>
        <end position="278"/>
    </location>
</feature>